<dbReference type="KEGG" id="nga:Ngar_c10420"/>
<dbReference type="Pfam" id="PF00005">
    <property type="entry name" value="ABC_tran"/>
    <property type="match status" value="1"/>
</dbReference>
<dbReference type="OrthoDB" id="10909at2157"/>
<accession>K0IML0</accession>
<dbReference type="HOGENOM" id="CLU_000604_1_22_2"/>
<dbReference type="BioCyc" id="CNIT1237085:G1324-1040-MONOMER"/>
<feature type="domain" description="ABC transporter" evidence="4">
    <location>
        <begin position="14"/>
        <end position="253"/>
    </location>
</feature>
<evidence type="ECO:0000256" key="3">
    <source>
        <dbReference type="ARBA" id="ARBA00022840"/>
    </source>
</evidence>
<dbReference type="GO" id="GO:0016887">
    <property type="term" value="F:ATP hydrolysis activity"/>
    <property type="evidence" value="ECO:0007669"/>
    <property type="project" value="InterPro"/>
</dbReference>
<dbReference type="InterPro" id="IPR050166">
    <property type="entry name" value="ABC_transporter_ATP-bind"/>
</dbReference>
<keyword evidence="2" id="KW-0547">Nucleotide-binding</keyword>
<dbReference type="Proteomes" id="UP000008037">
    <property type="component" value="Chromosome"/>
</dbReference>
<name>K0IML0_NITGG</name>
<dbReference type="SUPFAM" id="SSF52540">
    <property type="entry name" value="P-loop containing nucleoside triphosphate hydrolases"/>
    <property type="match status" value="1"/>
</dbReference>
<dbReference type="InterPro" id="IPR003593">
    <property type="entry name" value="AAA+_ATPase"/>
</dbReference>
<dbReference type="InterPro" id="IPR003439">
    <property type="entry name" value="ABC_transporter-like_ATP-bd"/>
</dbReference>
<dbReference type="GO" id="GO:0005524">
    <property type="term" value="F:ATP binding"/>
    <property type="evidence" value="ECO:0007669"/>
    <property type="project" value="UniProtKB-KW"/>
</dbReference>
<dbReference type="PANTHER" id="PTHR42788:SF13">
    <property type="entry name" value="ALIPHATIC SULFONATES IMPORT ATP-BINDING PROTEIN SSUB"/>
    <property type="match status" value="1"/>
</dbReference>
<evidence type="ECO:0000256" key="1">
    <source>
        <dbReference type="ARBA" id="ARBA00022448"/>
    </source>
</evidence>
<evidence type="ECO:0000313" key="5">
    <source>
        <dbReference type="EMBL" id="AFU57984.1"/>
    </source>
</evidence>
<dbReference type="RefSeq" id="WP_015018524.1">
    <property type="nucleotide sequence ID" value="NC_018719.1"/>
</dbReference>
<gene>
    <name evidence="5" type="ordered locus">Ngar_c10420</name>
</gene>
<organism evidence="5 6">
    <name type="scientific">Nitrososphaera gargensis (strain Ga9.2)</name>
    <dbReference type="NCBI Taxonomy" id="1237085"/>
    <lineage>
        <taxon>Archaea</taxon>
        <taxon>Nitrososphaerota</taxon>
        <taxon>Nitrososphaeria</taxon>
        <taxon>Nitrososphaerales</taxon>
        <taxon>Nitrososphaeraceae</taxon>
        <taxon>Nitrososphaera</taxon>
    </lineage>
</organism>
<keyword evidence="3 5" id="KW-0067">ATP-binding</keyword>
<dbReference type="AlphaFoldDB" id="K0IML0"/>
<evidence type="ECO:0000259" key="4">
    <source>
        <dbReference type="PROSITE" id="PS50893"/>
    </source>
</evidence>
<dbReference type="PROSITE" id="PS00211">
    <property type="entry name" value="ABC_TRANSPORTER_1"/>
    <property type="match status" value="1"/>
</dbReference>
<dbReference type="InterPro" id="IPR027417">
    <property type="entry name" value="P-loop_NTPase"/>
</dbReference>
<dbReference type="InParanoid" id="K0IML0"/>
<keyword evidence="1" id="KW-0813">Transport</keyword>
<dbReference type="Gene3D" id="3.40.50.300">
    <property type="entry name" value="P-loop containing nucleotide triphosphate hydrolases"/>
    <property type="match status" value="1"/>
</dbReference>
<sequence>MAQIEQMYGKNVILELKEVSKTFLQSEKNDSGPTRRHVVLDRLNLRIREGEFVTIVGTSGCGKSTLLNIIAGLDAPDSGLISVKSNNNKNIGKAERVVIFQEGALFPWLTVTDNVEFGLKIARIPKELRKEIASNFIDMVHLTRFADSYVYQLSGGMKQRVAIARALALDAQILLMDEPFAALDVQTREILHEQLLQIHKSTGKTILFVTHNINEAVQLGDRIILLSPHTRSIKREIVIDYPKPRDIESPEISAIRRELLNELQEDFRFAKTHS</sequence>
<reference evidence="5 6" key="1">
    <citation type="journal article" date="2012" name="Environ. Microbiol.">
        <title>The genome of the ammonia-oxidizing Candidatus Nitrososphaera gargensis: insights into metabolic versatility and environmental adaptations.</title>
        <authorList>
            <person name="Spang A."/>
            <person name="Poehlein A."/>
            <person name="Offre P."/>
            <person name="Zumbragel S."/>
            <person name="Haider S."/>
            <person name="Rychlik N."/>
            <person name="Nowka B."/>
            <person name="Schmeisser C."/>
            <person name="Lebedeva E.V."/>
            <person name="Rattei T."/>
            <person name="Bohm C."/>
            <person name="Schmid M."/>
            <person name="Galushko A."/>
            <person name="Hatzenpichler R."/>
            <person name="Weinmaier T."/>
            <person name="Daniel R."/>
            <person name="Schleper C."/>
            <person name="Spieck E."/>
            <person name="Streit W."/>
            <person name="Wagner M."/>
        </authorList>
    </citation>
    <scope>NUCLEOTIDE SEQUENCE [LARGE SCALE GENOMIC DNA]</scope>
    <source>
        <strain evidence="6">Ga9.2</strain>
    </source>
</reference>
<protein>
    <submittedName>
        <fullName evidence="5">ABC uptake transporter, ATP-binding protein</fullName>
    </submittedName>
</protein>
<proteinExistence type="predicted"/>
<dbReference type="InterPro" id="IPR017871">
    <property type="entry name" value="ABC_transporter-like_CS"/>
</dbReference>
<dbReference type="CDD" id="cd03293">
    <property type="entry name" value="ABC_NrtD_SsuB_transporters"/>
    <property type="match status" value="1"/>
</dbReference>
<keyword evidence="6" id="KW-1185">Reference proteome</keyword>
<evidence type="ECO:0000313" key="6">
    <source>
        <dbReference type="Proteomes" id="UP000008037"/>
    </source>
</evidence>
<evidence type="ECO:0000256" key="2">
    <source>
        <dbReference type="ARBA" id="ARBA00022741"/>
    </source>
</evidence>
<dbReference type="SMART" id="SM00382">
    <property type="entry name" value="AAA"/>
    <property type="match status" value="1"/>
</dbReference>
<dbReference type="GeneID" id="13795437"/>
<dbReference type="FunCoup" id="K0IML0">
    <property type="interactions" value="13"/>
</dbReference>
<dbReference type="PANTHER" id="PTHR42788">
    <property type="entry name" value="TAURINE IMPORT ATP-BINDING PROTEIN-RELATED"/>
    <property type="match status" value="1"/>
</dbReference>
<dbReference type="STRING" id="1237085.Ngar_c10420"/>
<dbReference type="PROSITE" id="PS50893">
    <property type="entry name" value="ABC_TRANSPORTER_2"/>
    <property type="match status" value="1"/>
</dbReference>
<dbReference type="EMBL" id="CP002408">
    <property type="protein sequence ID" value="AFU57984.1"/>
    <property type="molecule type" value="Genomic_DNA"/>
</dbReference>